<dbReference type="InterPro" id="IPR014729">
    <property type="entry name" value="Rossmann-like_a/b/a_fold"/>
</dbReference>
<name>A0A1X1TCB6_9MYCO</name>
<dbReference type="STRING" id="44010.AWC00_11865"/>
<accession>A0A1X1TCB6</accession>
<dbReference type="Proteomes" id="UP000467385">
    <property type="component" value="Chromosome"/>
</dbReference>
<evidence type="ECO:0000256" key="1">
    <source>
        <dbReference type="ARBA" id="ARBA00008791"/>
    </source>
</evidence>
<gene>
    <name evidence="4" type="ORF">MCNS_29740</name>
</gene>
<dbReference type="PANTHER" id="PTHR46268:SF27">
    <property type="entry name" value="UNIVERSAL STRESS PROTEIN RV2623"/>
    <property type="match status" value="1"/>
</dbReference>
<proteinExistence type="inferred from homology"/>
<dbReference type="InterPro" id="IPR006016">
    <property type="entry name" value="UspA"/>
</dbReference>
<dbReference type="EMBL" id="AP022613">
    <property type="protein sequence ID" value="BBZ39911.1"/>
    <property type="molecule type" value="Genomic_DNA"/>
</dbReference>
<evidence type="ECO:0000313" key="4">
    <source>
        <dbReference type="EMBL" id="BBZ39911.1"/>
    </source>
</evidence>
<dbReference type="CDD" id="cd23944">
    <property type="entry name" value="USP_Rv2623_repeat1"/>
    <property type="match status" value="1"/>
</dbReference>
<evidence type="ECO:0000256" key="2">
    <source>
        <dbReference type="ARBA" id="ARBA00022741"/>
    </source>
</evidence>
<evidence type="ECO:0000256" key="3">
    <source>
        <dbReference type="ARBA" id="ARBA00022840"/>
    </source>
</evidence>
<dbReference type="InterPro" id="IPR006015">
    <property type="entry name" value="Universal_stress_UspA"/>
</dbReference>
<protein>
    <submittedName>
        <fullName evidence="4">Universal stress protein</fullName>
    </submittedName>
</protein>
<keyword evidence="5" id="KW-1185">Reference proteome</keyword>
<evidence type="ECO:0000313" key="5">
    <source>
        <dbReference type="Proteomes" id="UP000467385"/>
    </source>
</evidence>
<dbReference type="GO" id="GO:0005524">
    <property type="term" value="F:ATP binding"/>
    <property type="evidence" value="ECO:0007669"/>
    <property type="project" value="UniProtKB-KW"/>
</dbReference>
<dbReference type="PANTHER" id="PTHR46268">
    <property type="entry name" value="STRESS RESPONSE PROTEIN NHAX"/>
    <property type="match status" value="1"/>
</dbReference>
<comment type="similarity">
    <text evidence="1">Belongs to the universal stress protein A family.</text>
</comment>
<dbReference type="OrthoDB" id="3174546at2"/>
<organism evidence="4 5">
    <name type="scientific">Mycobacterium conspicuum</name>
    <dbReference type="NCBI Taxonomy" id="44010"/>
    <lineage>
        <taxon>Bacteria</taxon>
        <taxon>Bacillati</taxon>
        <taxon>Actinomycetota</taxon>
        <taxon>Actinomycetes</taxon>
        <taxon>Mycobacteriales</taxon>
        <taxon>Mycobacteriaceae</taxon>
        <taxon>Mycobacterium</taxon>
    </lineage>
</organism>
<keyword evidence="2" id="KW-0547">Nucleotide-binding</keyword>
<dbReference type="RefSeq" id="WP_085232849.1">
    <property type="nucleotide sequence ID" value="NZ_AP022613.1"/>
</dbReference>
<dbReference type="SUPFAM" id="SSF52402">
    <property type="entry name" value="Adenine nucleotide alpha hydrolases-like"/>
    <property type="match status" value="2"/>
</dbReference>
<sequence length="297" mass="31006">MSTTVKRYGLVVGVDGSAASDAAVLWAARDAASRNLPLTLVHTFKTFVPTFPQIPLPSGVAEWQEDDGRKVLEQAVKIAQDALPAGRTISITSEVRVSPPVPALVEMSEEAELVVVGCTGRGAVARVLLGSVSSGVVHGAKCPVAVIHADGSSAARSERAPVVVGIDCSPASERALAIAFDEASRRGVGLTALHAWSDVAVYQLPWLEWKSEAERSLAEYLAGWSERYPDVTVHRVIALDHPARALIEESDAAQLVVVGSHGHGGLTEALLGSVSNAVVHAAHAPVIVARPSYSTGG</sequence>
<dbReference type="PRINTS" id="PR01438">
    <property type="entry name" value="UNVRSLSTRESS"/>
</dbReference>
<dbReference type="AlphaFoldDB" id="A0A1X1TCB6"/>
<keyword evidence="3" id="KW-0067">ATP-binding</keyword>
<reference evidence="4 5" key="1">
    <citation type="journal article" date="2019" name="Emerg. Microbes Infect.">
        <title>Comprehensive subspecies identification of 175 nontuberculous mycobacteria species based on 7547 genomic profiles.</title>
        <authorList>
            <person name="Matsumoto Y."/>
            <person name="Kinjo T."/>
            <person name="Motooka D."/>
            <person name="Nabeya D."/>
            <person name="Jung N."/>
            <person name="Uechi K."/>
            <person name="Horii T."/>
            <person name="Iida T."/>
            <person name="Fujita J."/>
            <person name="Nakamura S."/>
        </authorList>
    </citation>
    <scope>NUCLEOTIDE SEQUENCE [LARGE SCALE GENOMIC DNA]</scope>
    <source>
        <strain evidence="4 5">JCM 14738</strain>
    </source>
</reference>
<dbReference type="Gene3D" id="3.40.50.620">
    <property type="entry name" value="HUPs"/>
    <property type="match status" value="2"/>
</dbReference>
<dbReference type="Pfam" id="PF00582">
    <property type="entry name" value="Usp"/>
    <property type="match status" value="2"/>
</dbReference>